<dbReference type="AlphaFoldDB" id="A0A923SQF7"/>
<evidence type="ECO:0000256" key="2">
    <source>
        <dbReference type="ARBA" id="ARBA00022670"/>
    </source>
</evidence>
<evidence type="ECO:0000256" key="5">
    <source>
        <dbReference type="ARBA" id="ARBA00022833"/>
    </source>
</evidence>
<comment type="caution">
    <text evidence="8">The sequence shown here is derived from an EMBL/GenBank/DDBJ whole genome shotgun (WGS) entry which is preliminary data.</text>
</comment>
<feature type="domain" description="MPN" evidence="7">
    <location>
        <begin position="26"/>
        <end position="152"/>
    </location>
</feature>
<accession>A0A923SQF7</accession>
<dbReference type="GO" id="GO:0006508">
    <property type="term" value="P:proteolysis"/>
    <property type="evidence" value="ECO:0007669"/>
    <property type="project" value="UniProtKB-KW"/>
</dbReference>
<evidence type="ECO:0000256" key="1">
    <source>
        <dbReference type="ARBA" id="ARBA00010243"/>
    </source>
</evidence>
<dbReference type="EMBL" id="JACRYT010000005">
    <property type="protein sequence ID" value="MBC6679587.1"/>
    <property type="molecule type" value="Genomic_DNA"/>
</dbReference>
<dbReference type="InterPro" id="IPR025657">
    <property type="entry name" value="RadC_JAB"/>
</dbReference>
<evidence type="ECO:0000259" key="7">
    <source>
        <dbReference type="PROSITE" id="PS50249"/>
    </source>
</evidence>
<dbReference type="InterPro" id="IPR001405">
    <property type="entry name" value="UPF0758"/>
</dbReference>
<dbReference type="PROSITE" id="PS50249">
    <property type="entry name" value="MPN"/>
    <property type="match status" value="1"/>
</dbReference>
<sequence>MNTPYEYVKYKLQLVKEDSVESLEHYEISSPIPAHQFLTKICKLHLNPQEVFLVIALNAKGSIIGYHTASIGILNSTLIHPREIFKFLIQCNASAAILAHNHPSENPNPSKKDFETTKQLVQAGKLLRIPVLDHIIVGNESDFISLKEWNFV</sequence>
<keyword evidence="3" id="KW-0479">Metal-binding</keyword>
<evidence type="ECO:0000256" key="6">
    <source>
        <dbReference type="ARBA" id="ARBA00023049"/>
    </source>
</evidence>
<gene>
    <name evidence="8" type="ORF">H9L42_07080</name>
</gene>
<dbReference type="Pfam" id="PF04002">
    <property type="entry name" value="RadC"/>
    <property type="match status" value="1"/>
</dbReference>
<dbReference type="Gene3D" id="3.40.140.10">
    <property type="entry name" value="Cytidine Deaminase, domain 2"/>
    <property type="match status" value="1"/>
</dbReference>
<dbReference type="Proteomes" id="UP000602647">
    <property type="component" value="Unassembled WGS sequence"/>
</dbReference>
<protein>
    <submittedName>
        <fullName evidence="8">JAB domain-containing protein</fullName>
    </submittedName>
</protein>
<evidence type="ECO:0000256" key="4">
    <source>
        <dbReference type="ARBA" id="ARBA00022801"/>
    </source>
</evidence>
<dbReference type="GO" id="GO:0046872">
    <property type="term" value="F:metal ion binding"/>
    <property type="evidence" value="ECO:0007669"/>
    <property type="project" value="UniProtKB-KW"/>
</dbReference>
<keyword evidence="9" id="KW-1185">Reference proteome</keyword>
<proteinExistence type="inferred from homology"/>
<evidence type="ECO:0000313" key="9">
    <source>
        <dbReference type="Proteomes" id="UP000602647"/>
    </source>
</evidence>
<dbReference type="RefSeq" id="WP_187302691.1">
    <property type="nucleotide sequence ID" value="NZ_JACRYT010000005.1"/>
</dbReference>
<dbReference type="GO" id="GO:0008237">
    <property type="term" value="F:metallopeptidase activity"/>
    <property type="evidence" value="ECO:0007669"/>
    <property type="project" value="UniProtKB-KW"/>
</dbReference>
<reference evidence="8" key="1">
    <citation type="submission" date="2020-08" db="EMBL/GenBank/DDBJ databases">
        <title>Genome public.</title>
        <authorList>
            <person name="Liu C."/>
            <person name="Sun Q."/>
        </authorList>
    </citation>
    <scope>NUCLEOTIDE SEQUENCE</scope>
    <source>
        <strain evidence="8">BX12</strain>
    </source>
</reference>
<keyword evidence="4" id="KW-0378">Hydrolase</keyword>
<evidence type="ECO:0000313" key="8">
    <source>
        <dbReference type="EMBL" id="MBC6679587.1"/>
    </source>
</evidence>
<organism evidence="8 9">
    <name type="scientific">Zhenpiania hominis</name>
    <dbReference type="NCBI Taxonomy" id="2763644"/>
    <lineage>
        <taxon>Bacteria</taxon>
        <taxon>Bacillati</taxon>
        <taxon>Bacillota</taxon>
        <taxon>Clostridia</taxon>
        <taxon>Peptostreptococcales</taxon>
        <taxon>Anaerovoracaceae</taxon>
        <taxon>Zhenpiania</taxon>
    </lineage>
</organism>
<keyword evidence="2" id="KW-0645">Protease</keyword>
<dbReference type="PANTHER" id="PTHR30471:SF3">
    <property type="entry name" value="UPF0758 PROTEIN YEES-RELATED"/>
    <property type="match status" value="1"/>
</dbReference>
<name>A0A923SQF7_9FIRM</name>
<dbReference type="CDD" id="cd08071">
    <property type="entry name" value="MPN_DUF2466"/>
    <property type="match status" value="1"/>
</dbReference>
<keyword evidence="5" id="KW-0862">Zinc</keyword>
<evidence type="ECO:0000256" key="3">
    <source>
        <dbReference type="ARBA" id="ARBA00022723"/>
    </source>
</evidence>
<keyword evidence="6" id="KW-0482">Metalloprotease</keyword>
<dbReference type="PANTHER" id="PTHR30471">
    <property type="entry name" value="DNA REPAIR PROTEIN RADC"/>
    <property type="match status" value="1"/>
</dbReference>
<comment type="similarity">
    <text evidence="1">Belongs to the UPF0758 family.</text>
</comment>
<dbReference type="InterPro" id="IPR037518">
    <property type="entry name" value="MPN"/>
</dbReference>